<comment type="caution">
    <text evidence="2">The sequence shown here is derived from an EMBL/GenBank/DDBJ whole genome shotgun (WGS) entry which is preliminary data.</text>
</comment>
<sequence>MGEWWQRRRGTEMDGGSHRRGRRPAAGGTAQRAGRPCRWRGREVAEGSTVDGGRPARRGGRGRAGASGGGGRRGRAAVGGRSGPVEHR</sequence>
<protein>
    <submittedName>
        <fullName evidence="2">Uncharacterized protein</fullName>
    </submittedName>
</protein>
<dbReference type="AlphaFoldDB" id="A0A8J5RTY7"/>
<feature type="region of interest" description="Disordered" evidence="1">
    <location>
        <begin position="1"/>
        <end position="88"/>
    </location>
</feature>
<gene>
    <name evidence="2" type="ORF">GUJ93_ZPchr0002g24960</name>
</gene>
<proteinExistence type="predicted"/>
<dbReference type="EMBL" id="JAAALK010000287">
    <property type="protein sequence ID" value="KAG8056292.1"/>
    <property type="molecule type" value="Genomic_DNA"/>
</dbReference>
<name>A0A8J5RTY7_ZIZPA</name>
<reference evidence="2" key="1">
    <citation type="journal article" date="2021" name="bioRxiv">
        <title>Whole Genome Assembly and Annotation of Northern Wild Rice, Zizania palustris L., Supports a Whole Genome Duplication in the Zizania Genus.</title>
        <authorList>
            <person name="Haas M."/>
            <person name="Kono T."/>
            <person name="Macchietto M."/>
            <person name="Millas R."/>
            <person name="McGilp L."/>
            <person name="Shao M."/>
            <person name="Duquette J."/>
            <person name="Hirsch C.N."/>
            <person name="Kimball J."/>
        </authorList>
    </citation>
    <scope>NUCLEOTIDE SEQUENCE</scope>
    <source>
        <tissue evidence="2">Fresh leaf tissue</tissue>
    </source>
</reference>
<keyword evidence="3" id="KW-1185">Reference proteome</keyword>
<organism evidence="2 3">
    <name type="scientific">Zizania palustris</name>
    <name type="common">Northern wild rice</name>
    <dbReference type="NCBI Taxonomy" id="103762"/>
    <lineage>
        <taxon>Eukaryota</taxon>
        <taxon>Viridiplantae</taxon>
        <taxon>Streptophyta</taxon>
        <taxon>Embryophyta</taxon>
        <taxon>Tracheophyta</taxon>
        <taxon>Spermatophyta</taxon>
        <taxon>Magnoliopsida</taxon>
        <taxon>Liliopsida</taxon>
        <taxon>Poales</taxon>
        <taxon>Poaceae</taxon>
        <taxon>BOP clade</taxon>
        <taxon>Oryzoideae</taxon>
        <taxon>Oryzeae</taxon>
        <taxon>Zizaniinae</taxon>
        <taxon>Zizania</taxon>
    </lineage>
</organism>
<feature type="compositionally biased region" description="Low complexity" evidence="1">
    <location>
        <begin position="24"/>
        <end position="34"/>
    </location>
</feature>
<feature type="compositionally biased region" description="Gly residues" evidence="1">
    <location>
        <begin position="62"/>
        <end position="71"/>
    </location>
</feature>
<accession>A0A8J5RTY7</accession>
<evidence type="ECO:0000313" key="3">
    <source>
        <dbReference type="Proteomes" id="UP000729402"/>
    </source>
</evidence>
<dbReference type="Proteomes" id="UP000729402">
    <property type="component" value="Unassembled WGS sequence"/>
</dbReference>
<evidence type="ECO:0000313" key="2">
    <source>
        <dbReference type="EMBL" id="KAG8056292.1"/>
    </source>
</evidence>
<evidence type="ECO:0000256" key="1">
    <source>
        <dbReference type="SAM" id="MobiDB-lite"/>
    </source>
</evidence>
<feature type="compositionally biased region" description="Basic and acidic residues" evidence="1">
    <location>
        <begin position="1"/>
        <end position="17"/>
    </location>
</feature>
<reference evidence="2" key="2">
    <citation type="submission" date="2021-02" db="EMBL/GenBank/DDBJ databases">
        <authorList>
            <person name="Kimball J.A."/>
            <person name="Haas M.W."/>
            <person name="Macchietto M."/>
            <person name="Kono T."/>
            <person name="Duquette J."/>
            <person name="Shao M."/>
        </authorList>
    </citation>
    <scope>NUCLEOTIDE SEQUENCE</scope>
    <source>
        <tissue evidence="2">Fresh leaf tissue</tissue>
    </source>
</reference>